<dbReference type="Gene3D" id="2.160.20.10">
    <property type="entry name" value="Single-stranded right-handed beta-helix, Pectin lyase-like"/>
    <property type="match status" value="3"/>
</dbReference>
<dbReference type="SUPFAM" id="SSF51126">
    <property type="entry name" value="Pectin lyase-like"/>
    <property type="match status" value="3"/>
</dbReference>
<gene>
    <name evidence="3" type="ORF">IQ276_01935</name>
</gene>
<evidence type="ECO:0000256" key="1">
    <source>
        <dbReference type="SAM" id="SignalP"/>
    </source>
</evidence>
<proteinExistence type="predicted"/>
<dbReference type="NCBIfam" id="TIGR01901">
    <property type="entry name" value="adhes_NPXG"/>
    <property type="match status" value="1"/>
</dbReference>
<protein>
    <submittedName>
        <fullName evidence="3">Filamentous hemagglutinin N-terminal domain-containing protein</fullName>
    </submittedName>
</protein>
<dbReference type="InterPro" id="IPR011050">
    <property type="entry name" value="Pectin_lyase_fold/virulence"/>
</dbReference>
<keyword evidence="1" id="KW-0732">Signal</keyword>
<accession>A0A8J7A4H3</accession>
<evidence type="ECO:0000313" key="4">
    <source>
        <dbReference type="Proteomes" id="UP000622533"/>
    </source>
</evidence>
<organism evidence="3 4">
    <name type="scientific">Desmonostoc muscorum LEGE 12446</name>
    <dbReference type="NCBI Taxonomy" id="1828758"/>
    <lineage>
        <taxon>Bacteria</taxon>
        <taxon>Bacillati</taxon>
        <taxon>Cyanobacteriota</taxon>
        <taxon>Cyanophyceae</taxon>
        <taxon>Nostocales</taxon>
        <taxon>Nostocaceae</taxon>
        <taxon>Desmonostoc</taxon>
    </lineage>
</organism>
<dbReference type="AlphaFoldDB" id="A0A8J7A4H3"/>
<evidence type="ECO:0000259" key="2">
    <source>
        <dbReference type="SMART" id="SM00912"/>
    </source>
</evidence>
<sequence length="1121" mass="116596">MMIAKWQVIMRLGILALQTGAIATFTTPSFAQIAPDETLAGEGSIPIQRSPIDFNIEGGSRRGANLFHSFRSFNIEDGGSVYFANPNGVENIFTRVTGNNISQIQGTLGVSGNANLFLLNPNGIVFGRNARLDIKGSFVATTANAIQLENFDLFSVTAPQNSQLLSIQPGALFFNALPNHQTEIINQGNLAVGKSLTLAAHNLKLQGQLFSGENLILKALDTVQLRDNQSHPFIARTQGQLLVQGNQGIDILTLNHPQSGLFARKDLILRSPSSVVGNAHFWSGKDFRVESLDGTLGNLESVSVPIIQASGDVSFNSYTGTSLQIFAGGSVNIDTVVINGTNPTNNVSETITLSDGKTQAEVNGSTQPTLDIRAGTTAVGSALGMTSNSFDDSNSYTVPTANIDIDSINITQANGLVILTNQYQSHPSASGNIRVKTISTNDFSNGFSGNSGDVVIDSRGDINIPSFGTINTSSRSGKSGDIRLLAKNTISGNNAQIATTSFSSKDSGNVNIQASNFFLTDRAFIDATTFGQGKGGDITMNVAKLIELVGIDGQFNTGIFSETTATGKAGNITINAEKLVIRQGAYISTISSGQGQAGNLSVKTTESVELLGTRMFRAGVYISSGLFTINEIGSQPAGDLTISTRRLIVEDGGQASAETYADGKGGNLTVKATEFVKVAGVSPNGFFTSRLGALTIGKGNAGDLTINTGTLILQNGGQISVTTGGKGNAGNLIIHASEAVELSGKPPVGERLTGLYARVALQEATGKGGQININTPLLSVIDGATIQTTTVGNGDAGNINLNVQNRITLSGKDTGLSANSRKGSIGNSGNIFIDSQKLIIQNGAQILVNSQGNGRGGNIEIAASDVTLNNGTISATTASTRGGDITLNAQDLLLLRNGSQISTTAGTAGAGGDGGNIFINTPFIVAVPQENSDITADAFEGNGGNINILTQGIFGIEPRNQKTSLSDITASSQFGVAGQISINTPDIDPGGGLVELPSTVIDASEQITQNLCQQSVGSTFVVTGRGGLPTNPSLALTPPGVRVGLVEPTSSTITQAQSTNKYSVSNHPQTPTGEKAKMTNPIVEAQGWEINHKGEIMLTAYNSTATNYQNYWRSPTSCSGS</sequence>
<feature type="domain" description="Filamentous haemagglutinin FhaB/tRNA nuclease CdiA-like TPS" evidence="2">
    <location>
        <begin position="39"/>
        <end position="149"/>
    </location>
</feature>
<dbReference type="RefSeq" id="WP_193913243.1">
    <property type="nucleotide sequence ID" value="NZ_JADEXS020000001.1"/>
</dbReference>
<dbReference type="EMBL" id="JADEXS010000013">
    <property type="protein sequence ID" value="MBE9021262.1"/>
    <property type="molecule type" value="Genomic_DNA"/>
</dbReference>
<keyword evidence="4" id="KW-1185">Reference proteome</keyword>
<comment type="caution">
    <text evidence="3">The sequence shown here is derived from an EMBL/GenBank/DDBJ whole genome shotgun (WGS) entry which is preliminary data.</text>
</comment>
<name>A0A8J7A4H3_DESMC</name>
<dbReference type="InterPro" id="IPR012334">
    <property type="entry name" value="Pectin_lyas_fold"/>
</dbReference>
<dbReference type="Proteomes" id="UP000622533">
    <property type="component" value="Unassembled WGS sequence"/>
</dbReference>
<feature type="signal peptide" evidence="1">
    <location>
        <begin position="1"/>
        <end position="31"/>
    </location>
</feature>
<reference evidence="3" key="1">
    <citation type="submission" date="2020-10" db="EMBL/GenBank/DDBJ databases">
        <authorList>
            <person name="Castelo-Branco R."/>
            <person name="Eusebio N."/>
            <person name="Adriana R."/>
            <person name="Vieira A."/>
            <person name="Brugerolle De Fraissinette N."/>
            <person name="Rezende De Castro R."/>
            <person name="Schneider M.P."/>
            <person name="Vasconcelos V."/>
            <person name="Leao P.N."/>
        </authorList>
    </citation>
    <scope>NUCLEOTIDE SEQUENCE</scope>
    <source>
        <strain evidence="3">LEGE 12446</strain>
    </source>
</reference>
<dbReference type="InterPro" id="IPR008638">
    <property type="entry name" value="FhaB/CdiA-like_TPS"/>
</dbReference>
<dbReference type="SMART" id="SM00912">
    <property type="entry name" value="Haemagg_act"/>
    <property type="match status" value="1"/>
</dbReference>
<feature type="chain" id="PRO_5035323778" evidence="1">
    <location>
        <begin position="32"/>
        <end position="1121"/>
    </location>
</feature>
<evidence type="ECO:0000313" key="3">
    <source>
        <dbReference type="EMBL" id="MBE9021262.1"/>
    </source>
</evidence>
<dbReference type="Pfam" id="PF05860">
    <property type="entry name" value="TPS"/>
    <property type="match status" value="1"/>
</dbReference>